<protein>
    <submittedName>
        <fullName evidence="1">Uncharacterized protein</fullName>
    </submittedName>
</protein>
<reference evidence="1 2" key="1">
    <citation type="journal article" date="2016" name="J. Zhejiang Univ. Sci. B">
        <title>Antibiotic resistance mechanisms of Myroides sp.</title>
        <authorList>
            <person name="Hu S."/>
            <person name="Yuan S."/>
            <person name="Qu H."/>
            <person name="Jiang T."/>
            <person name="Zhou Y."/>
            <person name="Wang M."/>
            <person name="Ming D."/>
        </authorList>
    </citation>
    <scope>NUCLEOTIDE SEQUENCE [LARGE SCALE GENOMIC DNA]</scope>
    <source>
        <strain evidence="1 2">PR63039</strain>
    </source>
</reference>
<accession>A0A0S7EDT0</accession>
<dbReference type="AlphaFoldDB" id="A0A0S7EDT0"/>
<dbReference type="Proteomes" id="UP000069030">
    <property type="component" value="Chromosome"/>
</dbReference>
<name>A0A0S7EDT0_9FLAO</name>
<dbReference type="EMBL" id="CP013690">
    <property type="protein sequence ID" value="ALU25585.1"/>
    <property type="molecule type" value="Genomic_DNA"/>
</dbReference>
<sequence length="314" mass="36405">MNRLIVILILVFSLNACGQQPNKAQDKLNPSFVEKTKELFKQVKVYDEELEYTLEVKESHGCTYEVLVSGFPVLSHYVSGDFTGNIPINQAIVKSGVQQVELIVTPSVDVNYVSEKSLDLSKAKFDFSIVCQNKNRESTTVHTYSLPKDESSLMAFEDNFVFDAPYVYYEHDVQHWMNSVDLQTEDRVKLLKEVEMFYNETIEFLNKAEAEHLARIAYQSQLDYHRYSYLKSGSYANFLIDFWKNSYKTKEIEPLKDYEMRFYANGRIVKLVRIDKENYNKSPLILVTRQGGGTSFYEINLHRPKEGGALEVIR</sequence>
<dbReference type="KEGG" id="mod:AS202_05290"/>
<evidence type="ECO:0000313" key="2">
    <source>
        <dbReference type="Proteomes" id="UP000069030"/>
    </source>
</evidence>
<dbReference type="RefSeq" id="WP_006257964.1">
    <property type="nucleotide sequence ID" value="NZ_BCMQ01000002.1"/>
</dbReference>
<organism evidence="1 2">
    <name type="scientific">Myroides odoratimimus</name>
    <dbReference type="NCBI Taxonomy" id="76832"/>
    <lineage>
        <taxon>Bacteria</taxon>
        <taxon>Pseudomonadati</taxon>
        <taxon>Bacteroidota</taxon>
        <taxon>Flavobacteriia</taxon>
        <taxon>Flavobacteriales</taxon>
        <taxon>Flavobacteriaceae</taxon>
        <taxon>Myroides</taxon>
    </lineage>
</organism>
<evidence type="ECO:0000313" key="1">
    <source>
        <dbReference type="EMBL" id="ALU25585.1"/>
    </source>
</evidence>
<gene>
    <name evidence="1" type="ORF">AS202_05290</name>
</gene>
<proteinExistence type="predicted"/>